<dbReference type="FunFam" id="1.20.1560.10:FF:000020">
    <property type="entry name" value="ABC metal ion transporter"/>
    <property type="match status" value="1"/>
</dbReference>
<dbReference type="InterPro" id="IPR027417">
    <property type="entry name" value="P-loop_NTPase"/>
</dbReference>
<evidence type="ECO:0000256" key="7">
    <source>
        <dbReference type="ARBA" id="ARBA00022741"/>
    </source>
</evidence>
<feature type="transmembrane region" description="Helical" evidence="13">
    <location>
        <begin position="240"/>
        <end position="260"/>
    </location>
</feature>
<dbReference type="InterPro" id="IPR003439">
    <property type="entry name" value="ABC_transporter-like_ATP-bd"/>
</dbReference>
<dbReference type="GO" id="GO:0016887">
    <property type="term" value="F:ATP hydrolysis activity"/>
    <property type="evidence" value="ECO:0007669"/>
    <property type="project" value="InterPro"/>
</dbReference>
<dbReference type="AlphaFoldDB" id="A0A7R8XE24"/>
<evidence type="ECO:0000256" key="1">
    <source>
        <dbReference type="ARBA" id="ARBA00004128"/>
    </source>
</evidence>
<evidence type="ECO:0000256" key="3">
    <source>
        <dbReference type="ARBA" id="ARBA00022448"/>
    </source>
</evidence>
<comment type="catalytic activity">
    <reaction evidence="12">
        <text>leukotriene C4(in) + ATP + H2O = leukotriene C4(out) + ADP + phosphate + H(+)</text>
        <dbReference type="Rhea" id="RHEA:38963"/>
        <dbReference type="ChEBI" id="CHEBI:15377"/>
        <dbReference type="ChEBI" id="CHEBI:15378"/>
        <dbReference type="ChEBI" id="CHEBI:30616"/>
        <dbReference type="ChEBI" id="CHEBI:43474"/>
        <dbReference type="ChEBI" id="CHEBI:57973"/>
        <dbReference type="ChEBI" id="CHEBI:456216"/>
    </reaction>
    <physiologicalReaction direction="left-to-right" evidence="12">
        <dbReference type="Rhea" id="RHEA:38964"/>
    </physiologicalReaction>
</comment>
<comment type="similarity">
    <text evidence="2">Belongs to the ABC transporter superfamily. ABCC family. Conjugate transporter (TC 3.A.1.208) subfamily.</text>
</comment>
<keyword evidence="8" id="KW-0067">ATP-binding</keyword>
<evidence type="ECO:0000256" key="11">
    <source>
        <dbReference type="ARBA" id="ARBA00024220"/>
    </source>
</evidence>
<evidence type="ECO:0000256" key="2">
    <source>
        <dbReference type="ARBA" id="ARBA00009726"/>
    </source>
</evidence>
<dbReference type="FunFam" id="3.40.50.300:FF:000163">
    <property type="entry name" value="Multidrug resistance-associated protein member 4"/>
    <property type="match status" value="1"/>
</dbReference>
<dbReference type="GO" id="GO:0000323">
    <property type="term" value="C:lytic vacuole"/>
    <property type="evidence" value="ECO:0007669"/>
    <property type="project" value="UniProtKB-ARBA"/>
</dbReference>
<dbReference type="Pfam" id="PF00005">
    <property type="entry name" value="ABC_tran"/>
    <property type="match status" value="2"/>
</dbReference>
<feature type="transmembrane region" description="Helical" evidence="13">
    <location>
        <begin position="319"/>
        <end position="344"/>
    </location>
</feature>
<keyword evidence="10 13" id="KW-0472">Membrane</keyword>
<feature type="transmembrane region" description="Helical" evidence="13">
    <location>
        <begin position="134"/>
        <end position="160"/>
    </location>
</feature>
<evidence type="ECO:0000256" key="10">
    <source>
        <dbReference type="ARBA" id="ARBA00023136"/>
    </source>
</evidence>
<protein>
    <recommendedName>
        <fullName evidence="11">ABC-type glutathione-S-conjugate transporter</fullName>
        <ecNumber evidence="11">7.6.2.3</ecNumber>
    </recommendedName>
</protein>
<dbReference type="PANTHER" id="PTHR24223:SF443">
    <property type="entry name" value="MULTIDRUG-RESISTANCE LIKE PROTEIN 1, ISOFORM I"/>
    <property type="match status" value="1"/>
</dbReference>
<keyword evidence="7" id="KW-0547">Nucleotide-binding</keyword>
<feature type="domain" description="ABC transporter" evidence="14">
    <location>
        <begin position="284"/>
        <end position="546"/>
    </location>
</feature>
<feature type="domain" description="ABC transmembrane type-1" evidence="15">
    <location>
        <begin position="649"/>
        <end position="930"/>
    </location>
</feature>
<keyword evidence="5 13" id="KW-0812">Transmembrane</keyword>
<keyword evidence="6" id="KW-0677">Repeat</keyword>
<feature type="domain" description="ABC transporter" evidence="14">
    <location>
        <begin position="894"/>
        <end position="1148"/>
    </location>
</feature>
<evidence type="ECO:0000256" key="6">
    <source>
        <dbReference type="ARBA" id="ARBA00022737"/>
    </source>
</evidence>
<feature type="transmembrane region" description="Helical" evidence="13">
    <location>
        <begin position="789"/>
        <end position="808"/>
    </location>
</feature>
<evidence type="ECO:0000259" key="15">
    <source>
        <dbReference type="PROSITE" id="PS50929"/>
    </source>
</evidence>
<dbReference type="EC" id="7.6.2.3" evidence="11"/>
<feature type="transmembrane region" description="Helical" evidence="13">
    <location>
        <begin position="875"/>
        <end position="893"/>
    </location>
</feature>
<dbReference type="OrthoDB" id="6500128at2759"/>
<evidence type="ECO:0000259" key="14">
    <source>
        <dbReference type="PROSITE" id="PS50893"/>
    </source>
</evidence>
<evidence type="ECO:0000256" key="9">
    <source>
        <dbReference type="ARBA" id="ARBA00022989"/>
    </source>
</evidence>
<keyword evidence="17" id="KW-1185">Reference proteome</keyword>
<dbReference type="EMBL" id="LR901443">
    <property type="protein sequence ID" value="CAD7248619.1"/>
    <property type="molecule type" value="Genomic_DNA"/>
</dbReference>
<reference evidence="16" key="1">
    <citation type="submission" date="2020-11" db="EMBL/GenBank/DDBJ databases">
        <authorList>
            <person name="Tran Van P."/>
        </authorList>
    </citation>
    <scope>NUCLEOTIDE SEQUENCE</scope>
</reference>
<organism evidence="16">
    <name type="scientific">Darwinula stevensoni</name>
    <dbReference type="NCBI Taxonomy" id="69355"/>
    <lineage>
        <taxon>Eukaryota</taxon>
        <taxon>Metazoa</taxon>
        <taxon>Ecdysozoa</taxon>
        <taxon>Arthropoda</taxon>
        <taxon>Crustacea</taxon>
        <taxon>Oligostraca</taxon>
        <taxon>Ostracoda</taxon>
        <taxon>Podocopa</taxon>
        <taxon>Podocopida</taxon>
        <taxon>Darwinulocopina</taxon>
        <taxon>Darwinuloidea</taxon>
        <taxon>Darwinulidae</taxon>
        <taxon>Darwinula</taxon>
    </lineage>
</organism>
<dbReference type="PROSITE" id="PS50929">
    <property type="entry name" value="ABC_TM1F"/>
    <property type="match status" value="2"/>
</dbReference>
<evidence type="ECO:0000256" key="13">
    <source>
        <dbReference type="SAM" id="Phobius"/>
    </source>
</evidence>
<evidence type="ECO:0000313" key="16">
    <source>
        <dbReference type="EMBL" id="CAD7248619.1"/>
    </source>
</evidence>
<feature type="transmembrane region" description="Helical" evidence="13">
    <location>
        <begin position="690"/>
        <end position="715"/>
    </location>
</feature>
<dbReference type="PROSITE" id="PS00211">
    <property type="entry name" value="ABC_TRANSPORTER_1"/>
    <property type="match status" value="2"/>
</dbReference>
<dbReference type="FunFam" id="1.20.1560.10:FF:000001">
    <property type="entry name" value="ATP-binding cassette subfamily C member 1"/>
    <property type="match status" value="1"/>
</dbReference>
<dbReference type="Pfam" id="PF00664">
    <property type="entry name" value="ABC_membrane"/>
    <property type="match status" value="2"/>
</dbReference>
<dbReference type="GO" id="GO:0005774">
    <property type="term" value="C:vacuolar membrane"/>
    <property type="evidence" value="ECO:0007669"/>
    <property type="project" value="UniProtKB-SubCell"/>
</dbReference>
<dbReference type="InterPro" id="IPR017871">
    <property type="entry name" value="ABC_transporter-like_CS"/>
</dbReference>
<dbReference type="PANTHER" id="PTHR24223">
    <property type="entry name" value="ATP-BINDING CASSETTE SUB-FAMILY C"/>
    <property type="match status" value="1"/>
</dbReference>
<sequence>MQNLSPEGRSSFVSRLWFSWFTGLVLLGWKRPLAFPHLWDLDGEDTSKSAAAAFDRNLRRLNGSTVAQRRDDRSSADDGVNDPGRRISIVSPLWKAYGAPFLFNGFLQLLGDLMGFASPLLLRQLISFVSGDAPLWQGCVYAAGLLLVAVLQAILYGAAFQRSKLIGMRMRAAVISVIYRKSLRLSPAARKERTVGEMVNLMSVDATRFLELSGNLNMVLTSPVQIGLAFYLLWAQIGISLLAGVGVIILVVPINSLIAARFQKLQVQQMEEKDRRVKLMSEVLNGIKVLKLYAWELAFQRRVSSIRDKELRLLREQAFLGAMNSMVWTCTPFLVCLASLAAFVLVDESHVLDASTVFVSLSLFRIMRSPLAYLSYLTTSIIQGDVAYVPQEAWIRNASIKDNVLFGKSWNETFYEEIVAACALEQDLAQLPAGDLTEIGGKGINLSGGQKQRVSLARAVYSDADVFFMDDPLSAVDSNVGKHVFEHVIGPRGMLRNKTRVLVTHGVTHLPQMDLIVMMQGGGIMETGTYQELLERKEAFSHFVLQFLREEKEDDSEEDLEEMKQEVENVMGLKIPCKRMSKQQASSFQSGRVKPVSVSEVLNIGRGRNASQGATEGRLIQDETAEKGRVKWLVYVYLLKSMGLSLASVMILMHGLSEGFLVGSNMWLSRWSNEASSNGTTATSRRNEYLGVYTGLGLLHAGAYATGAWMLWVLICKAGGKLHGNCLRNVLRSSQTFFDTNPVGRILNRFSQDISTVDERISQFLMNLIICGFEVLGTLVIIIYAVPWFLAAVIPIMTAYYFVQNMYVSTARQLKRLESIWRSPIYSHFGDTVNGISSIRAYGREEQFIKESEEGVDNNNKCLCPRFTAASWLRVRLEALGGIIAFIASLLAVLGRSSLSPALAGLCITYAISISKTFNWMARMVSEVETNIVSVERIKEYCETPTEAPWEIPEKEPKEDWPQEGRVSFREYQTRYREGLGLVLKGISVDIRGGEKDPVLFSGNLRMNLDPFEKHTDEEIWIALELSHLKAFVKDLPQGLQHPVAEGGQNLSAGQKQLICLARALLRKTRILVLDEATAAVDLETDELIQNAIRREFKSCTILTIAHRINTIMDYDRVLVLDEGEIKEFDSPMKLLENSKSIFTDLTRNAGLNVRQ</sequence>
<dbReference type="Proteomes" id="UP000677054">
    <property type="component" value="Unassembled WGS sequence"/>
</dbReference>
<dbReference type="SUPFAM" id="SSF90123">
    <property type="entry name" value="ABC transporter transmembrane region"/>
    <property type="match status" value="2"/>
</dbReference>
<gene>
    <name evidence="16" type="ORF">DSTB1V02_LOCUS8430</name>
</gene>
<evidence type="ECO:0000313" key="17">
    <source>
        <dbReference type="Proteomes" id="UP000677054"/>
    </source>
</evidence>
<keyword evidence="3" id="KW-0813">Transport</keyword>
<evidence type="ECO:0000256" key="5">
    <source>
        <dbReference type="ARBA" id="ARBA00022692"/>
    </source>
</evidence>
<dbReference type="CDD" id="cd18595">
    <property type="entry name" value="ABC_6TM_MRP1_2_3_6_D1_like"/>
    <property type="match status" value="1"/>
</dbReference>
<dbReference type="FunFam" id="3.40.50.300:FF:000997">
    <property type="entry name" value="Multidrug resistance-associated protein 1"/>
    <property type="match status" value="1"/>
</dbReference>
<comment type="subcellular location">
    <subcellularLocation>
        <location evidence="1">Vacuole membrane</location>
        <topology evidence="1">Multi-pass membrane protein</topology>
    </subcellularLocation>
</comment>
<dbReference type="EMBL" id="CAJPEV010001926">
    <property type="protein sequence ID" value="CAG0894912.1"/>
    <property type="molecule type" value="Genomic_DNA"/>
</dbReference>
<dbReference type="PROSITE" id="PS50893">
    <property type="entry name" value="ABC_TRANSPORTER_2"/>
    <property type="match status" value="2"/>
</dbReference>
<dbReference type="GO" id="GO:0015431">
    <property type="term" value="F:ABC-type glutathione S-conjugate transporter activity"/>
    <property type="evidence" value="ECO:0007669"/>
    <property type="project" value="UniProtKB-EC"/>
</dbReference>
<proteinExistence type="inferred from homology"/>
<evidence type="ECO:0000256" key="8">
    <source>
        <dbReference type="ARBA" id="ARBA00022840"/>
    </source>
</evidence>
<dbReference type="SUPFAM" id="SSF52540">
    <property type="entry name" value="P-loop containing nucleoside triphosphate hydrolases"/>
    <property type="match status" value="2"/>
</dbReference>
<dbReference type="InterPro" id="IPR011527">
    <property type="entry name" value="ABC1_TM_dom"/>
</dbReference>
<feature type="transmembrane region" description="Helical" evidence="13">
    <location>
        <begin position="12"/>
        <end position="29"/>
    </location>
</feature>
<evidence type="ECO:0000256" key="12">
    <source>
        <dbReference type="ARBA" id="ARBA00047523"/>
    </source>
</evidence>
<dbReference type="CDD" id="cd03244">
    <property type="entry name" value="ABCC_MRP_domain2"/>
    <property type="match status" value="1"/>
</dbReference>
<evidence type="ECO:0000256" key="4">
    <source>
        <dbReference type="ARBA" id="ARBA00022554"/>
    </source>
</evidence>
<dbReference type="InterPro" id="IPR036640">
    <property type="entry name" value="ABC1_TM_sf"/>
</dbReference>
<accession>A0A7R8XE24</accession>
<dbReference type="CDD" id="cd18603">
    <property type="entry name" value="ABC_6TM_MRP1_2_3_6_D2_like"/>
    <property type="match status" value="1"/>
</dbReference>
<name>A0A7R8XE24_9CRUS</name>
<dbReference type="GO" id="GO:0005524">
    <property type="term" value="F:ATP binding"/>
    <property type="evidence" value="ECO:0007669"/>
    <property type="project" value="UniProtKB-KW"/>
</dbReference>
<dbReference type="Gene3D" id="3.40.50.300">
    <property type="entry name" value="P-loop containing nucleotide triphosphate hydrolases"/>
    <property type="match status" value="2"/>
</dbReference>
<feature type="transmembrane region" description="Helical" evidence="13">
    <location>
        <begin position="216"/>
        <end position="234"/>
    </location>
</feature>
<feature type="domain" description="ABC transmembrane type-1" evidence="15">
    <location>
        <begin position="106"/>
        <end position="383"/>
    </location>
</feature>
<dbReference type="Gene3D" id="1.20.1560.10">
    <property type="entry name" value="ABC transporter type 1, transmembrane domain"/>
    <property type="match status" value="2"/>
</dbReference>
<dbReference type="InterPro" id="IPR050173">
    <property type="entry name" value="ABC_transporter_C-like"/>
</dbReference>
<keyword evidence="9 13" id="KW-1133">Transmembrane helix</keyword>
<keyword evidence="4" id="KW-0926">Vacuole</keyword>
<dbReference type="CDD" id="cd03250">
    <property type="entry name" value="ABCC_MRP_domain1"/>
    <property type="match status" value="1"/>
</dbReference>